<evidence type="ECO:0000259" key="8">
    <source>
        <dbReference type="PROSITE" id="PS50128"/>
    </source>
</evidence>
<feature type="compositionally biased region" description="Low complexity" evidence="7">
    <location>
        <begin position="462"/>
        <end position="480"/>
    </location>
</feature>
<dbReference type="Pfam" id="PF01805">
    <property type="entry name" value="Surp"/>
    <property type="match status" value="2"/>
</dbReference>
<feature type="region of interest" description="Disordered" evidence="7">
    <location>
        <begin position="585"/>
        <end position="606"/>
    </location>
</feature>
<keyword evidence="3" id="KW-0694">RNA-binding</keyword>
<feature type="compositionally biased region" description="Basic residues" evidence="7">
    <location>
        <begin position="871"/>
        <end position="903"/>
    </location>
</feature>
<keyword evidence="6" id="KW-0508">mRNA splicing</keyword>
<dbReference type="EMBL" id="CAXLJM020000105">
    <property type="protein sequence ID" value="CAL8134634.1"/>
    <property type="molecule type" value="Genomic_DNA"/>
</dbReference>
<evidence type="ECO:0000256" key="3">
    <source>
        <dbReference type="ARBA" id="ARBA00022884"/>
    </source>
</evidence>
<dbReference type="InterPro" id="IPR019147">
    <property type="entry name" value="SWAP_N_domain"/>
</dbReference>
<feature type="domain" description="SURP motif" evidence="8">
    <location>
        <begin position="286"/>
        <end position="328"/>
    </location>
</feature>
<keyword evidence="10" id="KW-1185">Reference proteome</keyword>
<dbReference type="SMART" id="SM00648">
    <property type="entry name" value="SWAP"/>
    <property type="match status" value="2"/>
</dbReference>
<dbReference type="SMART" id="SM01141">
    <property type="entry name" value="DRY_EERY"/>
    <property type="match status" value="1"/>
</dbReference>
<feature type="region of interest" description="Disordered" evidence="7">
    <location>
        <begin position="413"/>
        <end position="440"/>
    </location>
</feature>
<evidence type="ECO:0000256" key="2">
    <source>
        <dbReference type="ARBA" id="ARBA00022737"/>
    </source>
</evidence>
<evidence type="ECO:0000256" key="5">
    <source>
        <dbReference type="ARBA" id="ARBA00023163"/>
    </source>
</evidence>
<dbReference type="PROSITE" id="PS50128">
    <property type="entry name" value="SURP"/>
    <property type="match status" value="2"/>
</dbReference>
<comment type="caution">
    <text evidence="9">The sequence shown here is derived from an EMBL/GenBank/DDBJ whole genome shotgun (WGS) entry which is preliminary data.</text>
</comment>
<feature type="region of interest" description="Disordered" evidence="7">
    <location>
        <begin position="461"/>
        <end position="483"/>
    </location>
</feature>
<feature type="compositionally biased region" description="Low complexity" evidence="7">
    <location>
        <begin position="849"/>
        <end position="870"/>
    </location>
</feature>
<keyword evidence="5" id="KW-0804">Transcription</keyword>
<dbReference type="Pfam" id="PF09750">
    <property type="entry name" value="DRY_EERY"/>
    <property type="match status" value="1"/>
</dbReference>
<feature type="region of interest" description="Disordered" evidence="7">
    <location>
        <begin position="52"/>
        <end position="89"/>
    </location>
</feature>
<dbReference type="SUPFAM" id="SSF109905">
    <property type="entry name" value="Surp module (SWAP domain)"/>
    <property type="match status" value="2"/>
</dbReference>
<gene>
    <name evidence="9" type="ORF">ODALV1_LOCUS25612</name>
</gene>
<dbReference type="InterPro" id="IPR000061">
    <property type="entry name" value="Surp"/>
</dbReference>
<feature type="region of interest" description="Disordered" evidence="7">
    <location>
        <begin position="761"/>
        <end position="903"/>
    </location>
</feature>
<proteinExistence type="predicted"/>
<dbReference type="InterPro" id="IPR035967">
    <property type="entry name" value="SWAP/Surp_sf"/>
</dbReference>
<dbReference type="Gene3D" id="1.10.10.790">
    <property type="entry name" value="Surp module"/>
    <property type="match status" value="2"/>
</dbReference>
<evidence type="ECO:0000313" key="9">
    <source>
        <dbReference type="EMBL" id="CAL8134634.1"/>
    </source>
</evidence>
<dbReference type="InterPro" id="IPR040397">
    <property type="entry name" value="SWAP"/>
</dbReference>
<dbReference type="PANTHER" id="PTHR13161:SF15">
    <property type="entry name" value="SPLICING FACTOR, SUPPRESSOR OF WHITE-APRICOT HOMOLOG"/>
    <property type="match status" value="1"/>
</dbReference>
<dbReference type="PANTHER" id="PTHR13161">
    <property type="entry name" value="SPLICING FACTOR SUPPRESSOR OF WHITE APRICOT"/>
    <property type="match status" value="1"/>
</dbReference>
<keyword evidence="2" id="KW-0677">Repeat</keyword>
<evidence type="ECO:0000256" key="7">
    <source>
        <dbReference type="SAM" id="MobiDB-lite"/>
    </source>
</evidence>
<accession>A0ABP1RSF0</accession>
<evidence type="ECO:0000256" key="4">
    <source>
        <dbReference type="ARBA" id="ARBA00023015"/>
    </source>
</evidence>
<protein>
    <recommendedName>
        <fullName evidence="8">SURP motif domain-containing protein</fullName>
    </recommendedName>
</protein>
<sequence>MSWAPSSVTPNIGSVPRPISVDQANALKRENASLASFYSSIALSPSSGVSGGLAGVMGDDEDDDPRPSTPRNSSPAQLGGGGDFDDTEGNHDDLLVFGYECKIFRNDERAEWVEDQKHLIPWMGNSQLLIDRYDCRGALMDISRYEPGSSYHHDENINNTSSEYYEIGGSGSPRSKEALERELDEERYKDLNEDVDYDERVFQREEEYKRLQTAMNGIISESKDGSSNNKRNYSAFQYEYNEKNHDICIGPEPKKLHEEDSPYVKPVGLYIPEEIALPKTVKNHAIIEKTAKFIASQGNQMEIILKTKQAGNPLFDFLNHSGTLNPYYKFIVHAIRTGIYRPPVEDDSANSVHDCSGSEEDAEHTYLHPSLFRASNSLSSSLTMDIHAAFTSGNSSSASSRHNAYTMLVSKIKGTDSPDPISTSASTTNNDTSSQLASTTVDPYQVKSSYGNTFGYNAPTTSSFPGQSSSHPSQQRPQKQLPSTQDQLIIEKMASYVIKNGANFEVLAKTKGDPRFSFLNPSHEYHWYYLNCKERYKAETNAVVASSDFVTYSKSQLTAGSATTTTTTPSTSYVKKSAAAELAEMKRKNSGLSSTKKGVGDPLTKDSKIGGGAAAVTLPAESVFSQASLIKEKDKPVIRFSSSLSSNLLTTTTGSGGTASTTGGEELAAEQEVGGGAKSLSPPKIKEKNERLMSPLPFPTSPLPVDSDNDDENGCTSPFEDTGGGNTTPASDDEEQIKRRLERKRKAALFLQKLSMKGTVIATLSPAKIEKSVPEQRKSQDCTSTPFPSRSQEVSSISSLGTSLGDLLNRRLQGDTQLTSTGEDNAFHEGTKSSNSSSRRTSRSRSRSHALSSRSRRSYSSSSSSSGGTHYSKKKSSKRKHKKKKKKHEKSPRSSSRKSKRRK</sequence>
<reference evidence="9 10" key="1">
    <citation type="submission" date="2024-08" db="EMBL/GenBank/DDBJ databases">
        <authorList>
            <person name="Cucini C."/>
            <person name="Frati F."/>
        </authorList>
    </citation>
    <scope>NUCLEOTIDE SEQUENCE [LARGE SCALE GENOMIC DNA]</scope>
</reference>
<feature type="compositionally biased region" description="Polar residues" evidence="7">
    <location>
        <begin position="781"/>
        <end position="802"/>
    </location>
</feature>
<keyword evidence="1" id="KW-0507">mRNA processing</keyword>
<feature type="region of interest" description="Disordered" evidence="7">
    <location>
        <begin position="690"/>
        <end position="737"/>
    </location>
</feature>
<keyword evidence="4" id="KW-0805">Transcription regulation</keyword>
<dbReference type="Proteomes" id="UP001642540">
    <property type="component" value="Unassembled WGS sequence"/>
</dbReference>
<evidence type="ECO:0000313" key="10">
    <source>
        <dbReference type="Proteomes" id="UP001642540"/>
    </source>
</evidence>
<feature type="compositionally biased region" description="Low complexity" evidence="7">
    <location>
        <begin position="422"/>
        <end position="434"/>
    </location>
</feature>
<evidence type="ECO:0000256" key="1">
    <source>
        <dbReference type="ARBA" id="ARBA00022664"/>
    </source>
</evidence>
<evidence type="ECO:0000256" key="6">
    <source>
        <dbReference type="ARBA" id="ARBA00023187"/>
    </source>
</evidence>
<feature type="compositionally biased region" description="Polar residues" evidence="7">
    <location>
        <begin position="814"/>
        <end position="823"/>
    </location>
</feature>
<feature type="domain" description="SURP motif" evidence="8">
    <location>
        <begin position="489"/>
        <end position="529"/>
    </location>
</feature>
<feature type="compositionally biased region" description="Basic and acidic residues" evidence="7">
    <location>
        <begin position="768"/>
        <end position="780"/>
    </location>
</feature>
<name>A0ABP1RSF0_9HEXA</name>
<organism evidence="9 10">
    <name type="scientific">Orchesella dallaii</name>
    <dbReference type="NCBI Taxonomy" id="48710"/>
    <lineage>
        <taxon>Eukaryota</taxon>
        <taxon>Metazoa</taxon>
        <taxon>Ecdysozoa</taxon>
        <taxon>Arthropoda</taxon>
        <taxon>Hexapoda</taxon>
        <taxon>Collembola</taxon>
        <taxon>Entomobryomorpha</taxon>
        <taxon>Entomobryoidea</taxon>
        <taxon>Orchesellidae</taxon>
        <taxon>Orchesellinae</taxon>
        <taxon>Orchesella</taxon>
    </lineage>
</organism>